<dbReference type="RefSeq" id="WP_220149979.1">
    <property type="nucleotide sequence ID" value="NZ_CP025198.1"/>
</dbReference>
<dbReference type="KEGG" id="acij:JS278_02693"/>
<dbReference type="AlphaFoldDB" id="A0A344UX31"/>
<proteinExistence type="predicted"/>
<feature type="domain" description="Beta-galactosidase galactose-binding" evidence="3">
    <location>
        <begin position="48"/>
        <end position="104"/>
    </location>
</feature>
<accession>A0A344UX31</accession>
<keyword evidence="2" id="KW-0326">Glycosidase</keyword>
<evidence type="ECO:0000259" key="3">
    <source>
        <dbReference type="Pfam" id="PF21467"/>
    </source>
</evidence>
<keyword evidence="5" id="KW-1185">Reference proteome</keyword>
<name>A0A344UX31_9ACTN</name>
<dbReference type="GO" id="GO:0016798">
    <property type="term" value="F:hydrolase activity, acting on glycosyl bonds"/>
    <property type="evidence" value="ECO:0007669"/>
    <property type="project" value="UniProtKB-KW"/>
</dbReference>
<evidence type="ECO:0000256" key="1">
    <source>
        <dbReference type="ARBA" id="ARBA00022801"/>
    </source>
</evidence>
<dbReference type="Proteomes" id="UP000251995">
    <property type="component" value="Chromosome"/>
</dbReference>
<dbReference type="InterPro" id="IPR048913">
    <property type="entry name" value="BetaGal_gal-bd"/>
</dbReference>
<dbReference type="EMBL" id="CP025198">
    <property type="protein sequence ID" value="AXE39829.1"/>
    <property type="molecule type" value="Genomic_DNA"/>
</dbReference>
<dbReference type="Pfam" id="PF21467">
    <property type="entry name" value="BetaGal_gal-bd"/>
    <property type="match status" value="1"/>
</dbReference>
<dbReference type="Gene3D" id="2.60.120.260">
    <property type="entry name" value="Galactose-binding domain-like"/>
    <property type="match status" value="1"/>
</dbReference>
<protein>
    <recommendedName>
        <fullName evidence="3">Beta-galactosidase galactose-binding domain-containing protein</fullName>
    </recommendedName>
</protein>
<dbReference type="SUPFAM" id="SSF49785">
    <property type="entry name" value="Galactose-binding domain-like"/>
    <property type="match status" value="1"/>
</dbReference>
<organism evidence="4 5">
    <name type="scientific">Acidipropionibacterium virtanenii</name>
    <dbReference type="NCBI Taxonomy" id="2057246"/>
    <lineage>
        <taxon>Bacteria</taxon>
        <taxon>Bacillati</taxon>
        <taxon>Actinomycetota</taxon>
        <taxon>Actinomycetes</taxon>
        <taxon>Propionibacteriales</taxon>
        <taxon>Propionibacteriaceae</taxon>
        <taxon>Acidipropionibacterium</taxon>
    </lineage>
</organism>
<evidence type="ECO:0000313" key="5">
    <source>
        <dbReference type="Proteomes" id="UP000251995"/>
    </source>
</evidence>
<gene>
    <name evidence="4" type="ORF">JS278_02693</name>
</gene>
<reference evidence="4 5" key="1">
    <citation type="submission" date="2017-12" db="EMBL/GenBank/DDBJ databases">
        <title>The whole genome sequence of the Acidipropionibacterium virtanenii sp. nov. type strain JS278.</title>
        <authorList>
            <person name="Laine P."/>
            <person name="Deptula P."/>
            <person name="Varmanen P."/>
            <person name="Auvinen P."/>
        </authorList>
    </citation>
    <scope>NUCLEOTIDE SEQUENCE [LARGE SCALE GENOMIC DNA]</scope>
    <source>
        <strain evidence="4 5">JS278</strain>
    </source>
</reference>
<dbReference type="InterPro" id="IPR008979">
    <property type="entry name" value="Galactose-bd-like_sf"/>
</dbReference>
<sequence length="136" mass="14494">MIHGWRNWAVPLQDWGRRELARAVASGGGVADPAGAGTGTGAGTGAGFATASFHVEEPADTHILLPGSGRGYCWINDFLLGRYDEGGPQRSLYCPAPLLQAGENTVTILETEHLGATLELRERPDLGSAEEYIEQF</sequence>
<evidence type="ECO:0000256" key="2">
    <source>
        <dbReference type="ARBA" id="ARBA00023295"/>
    </source>
</evidence>
<evidence type="ECO:0000313" key="4">
    <source>
        <dbReference type="EMBL" id="AXE39829.1"/>
    </source>
</evidence>
<keyword evidence="1" id="KW-0378">Hydrolase</keyword>